<gene>
    <name evidence="1" type="ORF">CJN711_LOCUS38980</name>
</gene>
<name>A0A816CZ70_9BILA</name>
<sequence>MREKAAREMKRIGTSREQQCIQSLHEKFMRTLDLKLQYDKLEKRFLENMPPPSLNVFDKIELHAKGLKKENTYFSSLREQWKNVLRKTKLDLTTLMRQAKLTELEQEKNEYIELLEKYSLSISLRESYETLKHVSETRHHQFAKKKLNFLAKRAYTMNEN</sequence>
<dbReference type="Proteomes" id="UP000663855">
    <property type="component" value="Unassembled WGS sequence"/>
</dbReference>
<evidence type="ECO:0000313" key="2">
    <source>
        <dbReference type="Proteomes" id="UP000663855"/>
    </source>
</evidence>
<evidence type="ECO:0000313" key="1">
    <source>
        <dbReference type="EMBL" id="CAF1628017.1"/>
    </source>
</evidence>
<organism evidence="1 2">
    <name type="scientific">Rotaria magnacalcarata</name>
    <dbReference type="NCBI Taxonomy" id="392030"/>
    <lineage>
        <taxon>Eukaryota</taxon>
        <taxon>Metazoa</taxon>
        <taxon>Spiralia</taxon>
        <taxon>Gnathifera</taxon>
        <taxon>Rotifera</taxon>
        <taxon>Eurotatoria</taxon>
        <taxon>Bdelloidea</taxon>
        <taxon>Philodinida</taxon>
        <taxon>Philodinidae</taxon>
        <taxon>Rotaria</taxon>
    </lineage>
</organism>
<reference evidence="1" key="1">
    <citation type="submission" date="2021-02" db="EMBL/GenBank/DDBJ databases">
        <authorList>
            <person name="Nowell W R."/>
        </authorList>
    </citation>
    <scope>NUCLEOTIDE SEQUENCE</scope>
</reference>
<proteinExistence type="predicted"/>
<dbReference type="EMBL" id="CAJNOV010019137">
    <property type="protein sequence ID" value="CAF1628017.1"/>
    <property type="molecule type" value="Genomic_DNA"/>
</dbReference>
<comment type="caution">
    <text evidence="1">The sequence shown here is derived from an EMBL/GenBank/DDBJ whole genome shotgun (WGS) entry which is preliminary data.</text>
</comment>
<protein>
    <submittedName>
        <fullName evidence="1">Uncharacterized protein</fullName>
    </submittedName>
</protein>
<dbReference type="AlphaFoldDB" id="A0A816CZ70"/>
<accession>A0A816CZ70</accession>